<reference evidence="1" key="1">
    <citation type="submission" date="2020-08" db="EMBL/GenBank/DDBJ databases">
        <title>Multicomponent nature underlies the extraordinary mechanical properties of spider dragline silk.</title>
        <authorList>
            <person name="Kono N."/>
            <person name="Nakamura H."/>
            <person name="Mori M."/>
            <person name="Yoshida Y."/>
            <person name="Ohtoshi R."/>
            <person name="Malay A.D."/>
            <person name="Moran D.A.P."/>
            <person name="Tomita M."/>
            <person name="Numata K."/>
            <person name="Arakawa K."/>
        </authorList>
    </citation>
    <scope>NUCLEOTIDE SEQUENCE</scope>
</reference>
<evidence type="ECO:0000313" key="2">
    <source>
        <dbReference type="Proteomes" id="UP000887013"/>
    </source>
</evidence>
<proteinExistence type="predicted"/>
<accession>A0A8X6MFA7</accession>
<dbReference type="EMBL" id="BMAW01044876">
    <property type="protein sequence ID" value="GFS46806.1"/>
    <property type="molecule type" value="Genomic_DNA"/>
</dbReference>
<protein>
    <submittedName>
        <fullName evidence="1">Uncharacterized protein</fullName>
    </submittedName>
</protein>
<evidence type="ECO:0000313" key="1">
    <source>
        <dbReference type="EMBL" id="GFS46806.1"/>
    </source>
</evidence>
<dbReference type="AlphaFoldDB" id="A0A8X6MFA7"/>
<sequence length="100" mass="11184">MHRSCPERGRAAWSTKEQLGRHPLCLRAKERLMKRLRTARPFILSQTGWGRSLRHQRCSRVINGIGWESAGACSCLASPVNDDIRCDCSTDTIPAPLSHG</sequence>
<gene>
    <name evidence="1" type="ORF">NPIL_478451</name>
</gene>
<name>A0A8X6MFA7_NEPPI</name>
<comment type="caution">
    <text evidence="1">The sequence shown here is derived from an EMBL/GenBank/DDBJ whole genome shotgun (WGS) entry which is preliminary data.</text>
</comment>
<dbReference type="Proteomes" id="UP000887013">
    <property type="component" value="Unassembled WGS sequence"/>
</dbReference>
<keyword evidence="2" id="KW-1185">Reference proteome</keyword>
<organism evidence="1 2">
    <name type="scientific">Nephila pilipes</name>
    <name type="common">Giant wood spider</name>
    <name type="synonym">Nephila maculata</name>
    <dbReference type="NCBI Taxonomy" id="299642"/>
    <lineage>
        <taxon>Eukaryota</taxon>
        <taxon>Metazoa</taxon>
        <taxon>Ecdysozoa</taxon>
        <taxon>Arthropoda</taxon>
        <taxon>Chelicerata</taxon>
        <taxon>Arachnida</taxon>
        <taxon>Araneae</taxon>
        <taxon>Araneomorphae</taxon>
        <taxon>Entelegynae</taxon>
        <taxon>Araneoidea</taxon>
        <taxon>Nephilidae</taxon>
        <taxon>Nephila</taxon>
    </lineage>
</organism>